<name>A0A1S8WND2_OPIVI</name>
<dbReference type="SUPFAM" id="SSF63712">
    <property type="entry name" value="Nicotinic receptor ligand binding domain-like"/>
    <property type="match status" value="1"/>
</dbReference>
<dbReference type="InterPro" id="IPR036734">
    <property type="entry name" value="Neur_chan_lig-bd_sf"/>
</dbReference>
<sequence>MLLNRYEQFGVVGRPVNDSKIQVVVAYGLQLFQILDLDENKQILRTNCWSMYNPLACLLSSLYFLYKLNWEVSVDFPESSSADERLKEHREARVVIEKDGSVLWIPQALYKSTCEVEITYFPFDT</sequence>
<dbReference type="EMBL" id="KV899358">
    <property type="protein sequence ID" value="OON16000.1"/>
    <property type="molecule type" value="Genomic_DNA"/>
</dbReference>
<dbReference type="GO" id="GO:0005230">
    <property type="term" value="F:extracellular ligand-gated monoatomic ion channel activity"/>
    <property type="evidence" value="ECO:0007669"/>
    <property type="project" value="InterPro"/>
</dbReference>
<accession>A0A1S8WND2</accession>
<dbReference type="Gene3D" id="2.70.170.10">
    <property type="entry name" value="Neurotransmitter-gated ion-channel ligand-binding domain"/>
    <property type="match status" value="1"/>
</dbReference>
<gene>
    <name evidence="2" type="ORF">X801_08190</name>
</gene>
<reference evidence="2 3" key="1">
    <citation type="submission" date="2015-03" db="EMBL/GenBank/DDBJ databases">
        <title>Draft genome of the nematode, Opisthorchis viverrini.</title>
        <authorList>
            <person name="Mitreva M."/>
        </authorList>
    </citation>
    <scope>NUCLEOTIDE SEQUENCE [LARGE SCALE GENOMIC DNA]</scope>
    <source>
        <strain evidence="2">Khon Kaen</strain>
    </source>
</reference>
<dbReference type="Pfam" id="PF02931">
    <property type="entry name" value="Neur_chan_LBD"/>
    <property type="match status" value="1"/>
</dbReference>
<organism evidence="2 3">
    <name type="scientific">Opisthorchis viverrini</name>
    <name type="common">Southeast Asian liver fluke</name>
    <dbReference type="NCBI Taxonomy" id="6198"/>
    <lineage>
        <taxon>Eukaryota</taxon>
        <taxon>Metazoa</taxon>
        <taxon>Spiralia</taxon>
        <taxon>Lophotrochozoa</taxon>
        <taxon>Platyhelminthes</taxon>
        <taxon>Trematoda</taxon>
        <taxon>Digenea</taxon>
        <taxon>Opisthorchiida</taxon>
        <taxon>Opisthorchiata</taxon>
        <taxon>Opisthorchiidae</taxon>
        <taxon>Opisthorchis</taxon>
    </lineage>
</organism>
<evidence type="ECO:0000313" key="2">
    <source>
        <dbReference type="EMBL" id="OON16000.1"/>
    </source>
</evidence>
<feature type="non-terminal residue" evidence="2">
    <location>
        <position position="125"/>
    </location>
</feature>
<dbReference type="GO" id="GO:0016020">
    <property type="term" value="C:membrane"/>
    <property type="evidence" value="ECO:0007669"/>
    <property type="project" value="InterPro"/>
</dbReference>
<dbReference type="AlphaFoldDB" id="A0A1S8WND2"/>
<evidence type="ECO:0000259" key="1">
    <source>
        <dbReference type="Pfam" id="PF02931"/>
    </source>
</evidence>
<proteinExistence type="predicted"/>
<protein>
    <recommendedName>
        <fullName evidence="1">Neurotransmitter-gated ion-channel ligand-binding domain-containing protein</fullName>
    </recommendedName>
</protein>
<feature type="domain" description="Neurotransmitter-gated ion-channel ligand-binding" evidence="1">
    <location>
        <begin position="82"/>
        <end position="125"/>
    </location>
</feature>
<keyword evidence="3" id="KW-1185">Reference proteome</keyword>
<evidence type="ECO:0000313" key="3">
    <source>
        <dbReference type="Proteomes" id="UP000243686"/>
    </source>
</evidence>
<dbReference type="InterPro" id="IPR006202">
    <property type="entry name" value="Neur_chan_lig-bd"/>
</dbReference>
<dbReference type="Proteomes" id="UP000243686">
    <property type="component" value="Unassembled WGS sequence"/>
</dbReference>